<feature type="compositionally biased region" description="Basic residues" evidence="1">
    <location>
        <begin position="1"/>
        <end position="10"/>
    </location>
</feature>
<evidence type="ECO:0000259" key="4">
    <source>
        <dbReference type="Pfam" id="PF19407"/>
    </source>
</evidence>
<name>A0ABV5STX8_9MICO</name>
<keyword evidence="2" id="KW-1133">Transmembrane helix</keyword>
<dbReference type="EMBL" id="JBHMBL010000002">
    <property type="protein sequence ID" value="MFB9642916.1"/>
    <property type="molecule type" value="Genomic_DNA"/>
</dbReference>
<keyword evidence="7" id="KW-1185">Reference proteome</keyword>
<evidence type="ECO:0000259" key="5">
    <source>
        <dbReference type="Pfam" id="PF24514"/>
    </source>
</evidence>
<dbReference type="Pfam" id="PF24514">
    <property type="entry name" value="SpaA_4"/>
    <property type="match status" value="4"/>
</dbReference>
<organism evidence="6 7">
    <name type="scientific">Agromyces lapidis</name>
    <dbReference type="NCBI Taxonomy" id="279574"/>
    <lineage>
        <taxon>Bacteria</taxon>
        <taxon>Bacillati</taxon>
        <taxon>Actinomycetota</taxon>
        <taxon>Actinomycetes</taxon>
        <taxon>Micrococcales</taxon>
        <taxon>Microbacteriaceae</taxon>
        <taxon>Agromyces</taxon>
    </lineage>
</organism>
<feature type="domain" description="SpaA-like prealbumin fold" evidence="3">
    <location>
        <begin position="1275"/>
        <end position="1375"/>
    </location>
</feature>
<feature type="domain" description="DUF5979" evidence="4">
    <location>
        <begin position="844"/>
        <end position="925"/>
    </location>
</feature>
<feature type="domain" description="SpaA-like prealbumin fold" evidence="5">
    <location>
        <begin position="952"/>
        <end position="1056"/>
    </location>
</feature>
<feature type="region of interest" description="Disordered" evidence="1">
    <location>
        <begin position="1"/>
        <end position="24"/>
    </location>
</feature>
<proteinExistence type="predicted"/>
<dbReference type="RefSeq" id="WP_170296087.1">
    <property type="nucleotide sequence ID" value="NZ_WBIQ01000001.1"/>
</dbReference>
<dbReference type="InterPro" id="IPR055371">
    <property type="entry name" value="SpaA_PFL_dom_4"/>
</dbReference>
<dbReference type="Pfam" id="PF19403">
    <property type="entry name" value="SpaA_2"/>
    <property type="match status" value="2"/>
</dbReference>
<keyword evidence="2" id="KW-0812">Transmembrane</keyword>
<gene>
    <name evidence="6" type="ORF">ACFFQV_11510</name>
</gene>
<evidence type="ECO:0000256" key="1">
    <source>
        <dbReference type="SAM" id="MobiDB-lite"/>
    </source>
</evidence>
<evidence type="ECO:0000313" key="6">
    <source>
        <dbReference type="EMBL" id="MFB9642916.1"/>
    </source>
</evidence>
<evidence type="ECO:0000256" key="2">
    <source>
        <dbReference type="SAM" id="Phobius"/>
    </source>
</evidence>
<dbReference type="Pfam" id="PF19407">
    <property type="entry name" value="DUF5979"/>
    <property type="match status" value="1"/>
</dbReference>
<evidence type="ECO:0000259" key="3">
    <source>
        <dbReference type="Pfam" id="PF19403"/>
    </source>
</evidence>
<dbReference type="Proteomes" id="UP001589667">
    <property type="component" value="Unassembled WGS sequence"/>
</dbReference>
<sequence length="2383" mass="249109">MMNVTRSHRIRSTEPPTGRRSLRHQARRARQRLISALAITGLLATGGAVFMAVAPATSAAAATLSNGIQTSFEIDGNTAGANDWVGVVGSTPKPAYTTASGHQSTGIVDAQKSWDLGTTAGTPGVCGANSGTDNIVVPSTSLDDPTWPIQAGTANDKGDACTGGSAFEVVTVGGVPHTIFYAYWTRYSGNGDMSSYEIFEGPAAGLADDYLIEFNYNSGGGGSTSVRVLGWDGNSWEPIGGTVVYQAAVGLNTDTNTTGNAATFGEMAVDLTASGLLPSDGSCRTFLDAGFVTKTGEGGPATLKDKLVSTDPITLSNCGNLVVKKVGGDGPDATFNYSVARTGGGQVHDGTLTGPTDTVAGNNGLGAAIEIDETHNWGNIFAGSDYKLTEAAPPSPWAFKQTTCSVTNPTSGQLESTTDGSFKMYIGATTTCTIENVTSGVKITKVAQGDPATFDFTVTGQQGNVQVPGGQSSQVFYYTPGSNVDITEIAEPGTPQWNLTSIVCDADGDGDADVFLATATAKLKTIAGQVLDCTFTNQQDGQIKIIKNVAGDNGTFSFTTTGADLSDFDLTTVGGTATKLFDSVAPGAYTVTETTPAPFYDLTNLTCVDDVTGDSTTSLGEGKATINVQPGELVTCTYTNTQRGNIIVTKQTNPDGSAQLFDFTLTGQSGFVLKDGQSKAFENIVPGAYTLAELAEDGWEVTSMTCSGETPTTDSPIGITLSPGETVECTVLNTATKGRVIVEKKVDGVPDGYDWSFPISISPVPGGQQGTINATDDDPIVEWKDLDVGTQYTLTEGELAGWDEGTISCEGIDDESDDPGFQFTVTPGLSLECEVTNVAEPGEVSVTKTVDGVADDTAWEFDLTIDPSEGVKPSATQTVSGTGNTSDTVTWTDLVVGQEYTITEDLPAGWTGGVVECGPDSNPDKAGDQFVVSPGFSLECTVSNEAEPASAKVTKTSVGAAGSFTFVLTPIDPAGDPIEQIVTTPAGGGVGDTTFTDLVPGTTYSLAEKDPGAGWIAGELVCEVTHAGDDTAEAVDETGFTVEPGDVFECDITNTAKGKIIIVKNIDGADGTFQFTGTWPWAGNPSIGSFSVTTDNGTGANSYDNVVAGGYSVTELLTNTHVGELVGCVESRVGGADDGSSVDQVNPLKGLIDLDPGETVVCTYSNTELSTIIVDKVVPGVGEIPGGENQEFPFTFAGDGGDQEFSLTDGDDPQAFGSLLPGDYTVTEGDTANWDLTGLECTPSDGVDIEGETASIDLAAGQTVVCTYTNAPETGDVTVRKIVEGVPQGYPFDFEITISPAVGAQPATQHVTEADASVSWSDLVVGETYTLTEGDEAGWNEGDFICNGGDLEDADDALAGFQFEVTPGLSISCTITNEAVPGEVTVTKYVTGVPDGFEWSFPLTISPAEGVLPQAEQIVSGVGNETDSVTWTNLEIGTVYTVTEGELPPGWSGGTVTCTDSDPQTSGNQFVATPGATLSCEVTNDVVPPTGLITKELVSIGQNTEGTWDLVYEVEVANQSPVAPLVYDLQDQPFFGVGIVINEASAEGPSDEAADWDPNASNYVLADDESVPASGTDTYTITINATADAEVYETSQDQCQEGETTQGGFRNTAFLIVGDGEPQSDTDCDEPGRTTVTKDLVGSPVRDLDGDWTVTYEVVVTNLSATQDQYYDLEDDLGFPAGVEIVSATATNDAGFDTSAWNGDAETTLADDAPILKSAVHTYTIVVVADVDEITSIDHVACEATTSGRGFFNGAVLDNGTIVTEVDDCETIPVGRLTLAKHVDLSAFEGIDLADLGLGDLEQLAPKDWLLTGVGDVESVAVLGNIGTVFTLPTGDYGLSEEPTVEASAHPLLKYFFSQGWICDRDGEGENSALVELGELTSCDLTNTAQLVDVGIEKNYDLSGLPDDAIEGGDEFDFVLTVTNHSSIDVEELDVADLVDPELEVTGPATFEGVGTWTEQPTVGDNDFAAHGVGPFEPGDVATITIPVRLPVTEPVETDIVGPDDPVPPTPEIELGDVPNEACVEITSGEGVLDDLIEANDCDDVEVPRKAIDPAAFVRCIADVPWLYFNVAASENVEPGDITVTWTSADGTLTKTQTVPWDERDGRLLWPGAAVDENGVPFEFPGWRPITEEDLTNPPTPGTRFGDLILDETVPTYPWRDMENPATITFSVNPSQSVLAVYPQALPACELDREPEVDILKTASVEEAKPGTNFEYTLEVTATGIGSADPVEVFDEIPSHLRVDDITTAPAPAFPRWEDCQVTGQDADGYGGLLHCDLLGVLGPNYPEAPPIVLDVHVDPDTTATSVENTGEVCWQNADDVSEDPEVVCDDSTVTVRIPQPMAVTGFGGEPLIWGAAGLVLLGGLLVAAGIVIRRRRQGEHVV</sequence>
<evidence type="ECO:0000313" key="7">
    <source>
        <dbReference type="Proteomes" id="UP001589667"/>
    </source>
</evidence>
<accession>A0ABV5STX8</accession>
<feature type="transmembrane region" description="Helical" evidence="2">
    <location>
        <begin position="2352"/>
        <end position="2373"/>
    </location>
</feature>
<feature type="domain" description="SpaA-like prealbumin fold" evidence="5">
    <location>
        <begin position="1189"/>
        <end position="1271"/>
    </location>
</feature>
<dbReference type="InterPro" id="IPR046022">
    <property type="entry name" value="DUF5979"/>
</dbReference>
<feature type="domain" description="SpaA-like prealbumin fold" evidence="3">
    <location>
        <begin position="654"/>
        <end position="731"/>
    </location>
</feature>
<comment type="caution">
    <text evidence="6">The sequence shown here is derived from an EMBL/GenBank/DDBJ whole genome shotgun (WGS) entry which is preliminary data.</text>
</comment>
<reference evidence="6 7" key="1">
    <citation type="submission" date="2024-09" db="EMBL/GenBank/DDBJ databases">
        <authorList>
            <person name="Sun Q."/>
            <person name="Mori K."/>
        </authorList>
    </citation>
    <scope>NUCLEOTIDE SEQUENCE [LARGE SCALE GENOMIC DNA]</scope>
    <source>
        <strain evidence="6 7">JCM 14321</strain>
    </source>
</reference>
<protein>
    <submittedName>
        <fullName evidence="6">DUF5979 domain-containing protein</fullName>
    </submittedName>
</protein>
<feature type="domain" description="SpaA-like prealbumin fold" evidence="5">
    <location>
        <begin position="543"/>
        <end position="642"/>
    </location>
</feature>
<dbReference type="InterPro" id="IPR045826">
    <property type="entry name" value="SpaA_PFL_dom_2"/>
</dbReference>
<keyword evidence="2" id="KW-0472">Membrane</keyword>
<feature type="domain" description="SpaA-like prealbumin fold" evidence="5">
    <location>
        <begin position="441"/>
        <end position="538"/>
    </location>
</feature>